<evidence type="ECO:0000313" key="1">
    <source>
        <dbReference type="EMBL" id="MDQ1118084.1"/>
    </source>
</evidence>
<dbReference type="EMBL" id="JAUTBB010000001">
    <property type="protein sequence ID" value="MDQ1118084.1"/>
    <property type="molecule type" value="Genomic_DNA"/>
</dbReference>
<organism evidence="1 2">
    <name type="scientific">Pseudoxanthomonas winnipegensis</name>
    <dbReference type="NCBI Taxonomy" id="2480810"/>
    <lineage>
        <taxon>Bacteria</taxon>
        <taxon>Pseudomonadati</taxon>
        <taxon>Pseudomonadota</taxon>
        <taxon>Gammaproteobacteria</taxon>
        <taxon>Lysobacterales</taxon>
        <taxon>Lysobacteraceae</taxon>
        <taxon>Pseudoxanthomonas</taxon>
    </lineage>
</organism>
<dbReference type="Proteomes" id="UP001234354">
    <property type="component" value="Unassembled WGS sequence"/>
</dbReference>
<dbReference type="AlphaFoldDB" id="A0AAW8GAN7"/>
<comment type="caution">
    <text evidence="1">The sequence shown here is derived from an EMBL/GenBank/DDBJ whole genome shotgun (WGS) entry which is preliminary data.</text>
</comment>
<proteinExistence type="predicted"/>
<sequence length="34" mass="3304">MVRVASSVDPAALKAALRVSSVADVVGPAPASPN</sequence>
<gene>
    <name evidence="1" type="ORF">QE383_000392</name>
</gene>
<protein>
    <submittedName>
        <fullName evidence="1">Uncharacterized protein</fullName>
    </submittedName>
</protein>
<name>A0AAW8GAN7_9GAMM</name>
<accession>A0AAW8GAN7</accession>
<evidence type="ECO:0000313" key="2">
    <source>
        <dbReference type="Proteomes" id="UP001234354"/>
    </source>
</evidence>
<reference evidence="1" key="1">
    <citation type="submission" date="2023-07" db="EMBL/GenBank/DDBJ databases">
        <title>Functional and genomic diversity of the sorghum phyllosphere microbiome.</title>
        <authorList>
            <person name="Shade A."/>
        </authorList>
    </citation>
    <scope>NUCLEOTIDE SEQUENCE</scope>
    <source>
        <strain evidence="1">SORGH_AS_0908</strain>
    </source>
</reference>